<dbReference type="Pfam" id="PF17921">
    <property type="entry name" value="Integrase_H2C2"/>
    <property type="match status" value="1"/>
</dbReference>
<feature type="transmembrane region" description="Helical" evidence="2">
    <location>
        <begin position="382"/>
        <end position="403"/>
    </location>
</feature>
<dbReference type="InterPro" id="IPR052160">
    <property type="entry name" value="Gypsy_RT_Integrase-like"/>
</dbReference>
<reference evidence="4" key="2">
    <citation type="submission" date="2019-06" db="EMBL/GenBank/DDBJ databases">
        <title>Genomics analysis of Aphanomyces spp. identifies a new class of oomycete effector associated with host adaptation.</title>
        <authorList>
            <person name="Gaulin E."/>
        </authorList>
    </citation>
    <scope>NUCLEOTIDE SEQUENCE</scope>
    <source>
        <strain evidence="4">CBS 578.67</strain>
    </source>
</reference>
<evidence type="ECO:0000256" key="2">
    <source>
        <dbReference type="SAM" id="Phobius"/>
    </source>
</evidence>
<evidence type="ECO:0000256" key="1">
    <source>
        <dbReference type="SAM" id="MobiDB-lite"/>
    </source>
</evidence>
<keyword evidence="2" id="KW-0472">Membrane</keyword>
<dbReference type="OrthoDB" id="425619at2759"/>
<dbReference type="AlphaFoldDB" id="A0A485K633"/>
<evidence type="ECO:0000313" key="5">
    <source>
        <dbReference type="EMBL" id="VFT78504.1"/>
    </source>
</evidence>
<dbReference type="Gene3D" id="1.10.340.70">
    <property type="match status" value="1"/>
</dbReference>
<feature type="region of interest" description="Disordered" evidence="1">
    <location>
        <begin position="824"/>
        <end position="844"/>
    </location>
</feature>
<sequence length="884" mass="99886">MPVSDCMEPFAKRLIALFDFGKIHNDILEDEWLTWFNSASEEDPQNLDVLRKRLQDELLYVLEQDHQEWVLYQEGKMVVELMKQLQRNKPLKSDVFRFVRWLRVHTAGFQFVVGLEDDSKPSNPAAPAAPPKPKDLQHRLCVIAHQGAAGHGRIAATTKSVADKFMWKTLKQDVDTFVRTCLHCMCVDGEMTPRPFGEALHAEKPNELLHFDWLSMPKANNGMKHVLVVSDGGSHFKNEVIEDVRTMVGLQHHITTAYSPWANGTVEVVNRMVLRTVKTLLITDFVMEAQQLVPPYAVSNHHACGMKMYHEGGCAVTEDINAQAREVRKIDDHYEVLVKWMGLEDAESSWVPLAEEKESKVKNRSLSILLCLAQISMIWPNAAPLVVAMCCYLYMPLVLYLYVRHSHHPLIKYRQPHLIALSGGFLILFCWGTSIVHLANTSAIVGIVVGFIAPILAMTTLLLSAMVVALHHKITELLVAPSEFPRNLIPTVTRYRWLSSHFAARRRRGYVLEYCQHDDCYAPTDSTIQSMRSSRALYHMIRTLGLTMIFFAEFLVAAGLAIVLAKQLSPIVDTFHLRKAYQRSFVYAGMFVVVGISLFLPAQLLHFDTFGADYYCRHILNTLAAQSILYFHVIQPVVHVLNATSIVRIASLATAMPDAGTELQAFLQERDHYEACLAFCLTECTIEHATEELLAWRCIETFRTMRETPQTVDGIGPNGAMVAAEQVMAMCFGPGAPLVSPTVTPHFEHIYLTRWAAWQTKETRTKDPPPAEFFDEYQRAIVDHLTGDVLPRFQAQSQSWSNFLVRTRSVQGLARVQQLATVSLPPPRPFHEDDVHSYDSSTLGMSGEPLDLTSMIPSSQPNDLVNDDINKRRPATWVPSTSEF</sequence>
<keyword evidence="2" id="KW-0812">Transmembrane</keyword>
<dbReference type="EMBL" id="CAADRA010000093">
    <property type="protein sequence ID" value="VFT78504.1"/>
    <property type="molecule type" value="Genomic_DNA"/>
</dbReference>
<dbReference type="PROSITE" id="PS50013">
    <property type="entry name" value="CHROMO_2"/>
    <property type="match status" value="1"/>
</dbReference>
<dbReference type="InterPro" id="IPR012337">
    <property type="entry name" value="RNaseH-like_sf"/>
</dbReference>
<proteinExistence type="predicted"/>
<feature type="transmembrane region" description="Helical" evidence="2">
    <location>
        <begin position="415"/>
        <end position="438"/>
    </location>
</feature>
<name>A0A485K633_9STRA</name>
<dbReference type="Proteomes" id="UP000332933">
    <property type="component" value="Unassembled WGS sequence"/>
</dbReference>
<keyword evidence="2" id="KW-1133">Transmembrane helix</keyword>
<dbReference type="InterPro" id="IPR036397">
    <property type="entry name" value="RNaseH_sf"/>
</dbReference>
<dbReference type="PANTHER" id="PTHR47266">
    <property type="entry name" value="ENDONUCLEASE-RELATED"/>
    <property type="match status" value="1"/>
</dbReference>
<dbReference type="SUPFAM" id="SSF53098">
    <property type="entry name" value="Ribonuclease H-like"/>
    <property type="match status" value="1"/>
</dbReference>
<feature type="transmembrane region" description="Helical" evidence="2">
    <location>
        <begin position="541"/>
        <end position="565"/>
    </location>
</feature>
<evidence type="ECO:0000313" key="4">
    <source>
        <dbReference type="EMBL" id="KAF0719108.1"/>
    </source>
</evidence>
<feature type="transmembrane region" description="Helical" evidence="2">
    <location>
        <begin position="585"/>
        <end position="607"/>
    </location>
</feature>
<feature type="transmembrane region" description="Helical" evidence="2">
    <location>
        <begin position="444"/>
        <end position="470"/>
    </location>
</feature>
<protein>
    <submittedName>
        <fullName evidence="5">Aste57867_1285 protein</fullName>
    </submittedName>
</protein>
<evidence type="ECO:0000313" key="6">
    <source>
        <dbReference type="Proteomes" id="UP000332933"/>
    </source>
</evidence>
<accession>A0A485K633</accession>
<dbReference type="Gene3D" id="3.30.420.10">
    <property type="entry name" value="Ribonuclease H-like superfamily/Ribonuclease H"/>
    <property type="match status" value="1"/>
</dbReference>
<reference evidence="5 6" key="1">
    <citation type="submission" date="2019-03" db="EMBL/GenBank/DDBJ databases">
        <authorList>
            <person name="Gaulin E."/>
            <person name="Dumas B."/>
        </authorList>
    </citation>
    <scope>NUCLEOTIDE SEQUENCE [LARGE SCALE GENOMIC DNA]</scope>
    <source>
        <strain evidence="5">CBS 568.67</strain>
    </source>
</reference>
<organism evidence="5 6">
    <name type="scientific">Aphanomyces stellatus</name>
    <dbReference type="NCBI Taxonomy" id="120398"/>
    <lineage>
        <taxon>Eukaryota</taxon>
        <taxon>Sar</taxon>
        <taxon>Stramenopiles</taxon>
        <taxon>Oomycota</taxon>
        <taxon>Saprolegniomycetes</taxon>
        <taxon>Saprolegniales</taxon>
        <taxon>Verrucalvaceae</taxon>
        <taxon>Aphanomyces</taxon>
    </lineage>
</organism>
<keyword evidence="6" id="KW-1185">Reference proteome</keyword>
<feature type="domain" description="Chromo" evidence="3">
    <location>
        <begin position="315"/>
        <end position="354"/>
    </location>
</feature>
<dbReference type="EMBL" id="VJMH01000093">
    <property type="protein sequence ID" value="KAF0719108.1"/>
    <property type="molecule type" value="Genomic_DNA"/>
</dbReference>
<dbReference type="InterPro" id="IPR041588">
    <property type="entry name" value="Integrase_H2C2"/>
</dbReference>
<dbReference type="InterPro" id="IPR000953">
    <property type="entry name" value="Chromo/chromo_shadow_dom"/>
</dbReference>
<gene>
    <name evidence="5" type="primary">Aste57867_1285</name>
    <name evidence="4" type="ORF">As57867_001284</name>
    <name evidence="5" type="ORF">ASTE57867_1285</name>
</gene>
<dbReference type="GO" id="GO:0003676">
    <property type="term" value="F:nucleic acid binding"/>
    <property type="evidence" value="ECO:0007669"/>
    <property type="project" value="InterPro"/>
</dbReference>
<evidence type="ECO:0000259" key="3">
    <source>
        <dbReference type="PROSITE" id="PS50013"/>
    </source>
</evidence>